<name>A0AA51ZXF7_9BACT</name>
<sequence length="137" mass="15823">MSLFSCSSKTSEKNNITLESKIFKNDGKYLIVPLLYGCDGCVQKTYAFVEGNYANIINKNHFYVVWTQLKNKRQIEREYDEKFLKKFIIDSLNVLGSEVDSYPVLIEVESGYINNKITLSPDNLDSELKSLKNYLIE</sequence>
<proteinExistence type="predicted"/>
<gene>
    <name evidence="1" type="ORF">QYS47_30540</name>
</gene>
<protein>
    <submittedName>
        <fullName evidence="1">Uncharacterized protein</fullName>
    </submittedName>
</protein>
<dbReference type="KEGG" id="marp:QYS47_30540"/>
<dbReference type="Proteomes" id="UP001232019">
    <property type="component" value="Chromosome"/>
</dbReference>
<accession>A0AA51ZXF7</accession>
<organism evidence="1">
    <name type="scientific">Marivirga arenosa</name>
    <dbReference type="NCBI Taxonomy" id="3059076"/>
    <lineage>
        <taxon>Bacteria</taxon>
        <taxon>Pseudomonadati</taxon>
        <taxon>Bacteroidota</taxon>
        <taxon>Cytophagia</taxon>
        <taxon>Cytophagales</taxon>
        <taxon>Marivirgaceae</taxon>
        <taxon>Marivirga</taxon>
    </lineage>
</organism>
<dbReference type="RefSeq" id="WP_322348052.1">
    <property type="nucleotide sequence ID" value="NZ_CP129968.2"/>
</dbReference>
<reference evidence="1" key="1">
    <citation type="submission" date="2023-08" db="EMBL/GenBank/DDBJ databases">
        <title>Comparative genomics and taxonomic characterization of three novel marine species of genus Marivirga.</title>
        <authorList>
            <person name="Muhammad N."/>
            <person name="Kim S.-G."/>
        </authorList>
    </citation>
    <scope>NUCLEOTIDE SEQUENCE</scope>
    <source>
        <strain evidence="1">BKB1-2</strain>
    </source>
</reference>
<dbReference type="AlphaFoldDB" id="A0AA51ZXF7"/>
<evidence type="ECO:0000313" key="1">
    <source>
        <dbReference type="EMBL" id="WNB18539.1"/>
    </source>
</evidence>
<dbReference type="EMBL" id="CP129968">
    <property type="protein sequence ID" value="WNB18539.1"/>
    <property type="molecule type" value="Genomic_DNA"/>
</dbReference>